<sequence length="152" mass="17363">IDPVTDDDLSIVVTVHNFLYHSGSIAVNAPPLTPYMPSGQTNGKPGQLYLYTTNTTDLDGDRIFYNFSWGDGNYSDWIGPHNSGETAGARHMWTKGIYEIKVKARDTLGRESNWSEPLEVSMPKDKIFLLFFEFIQRYFPQLYMIIGDIMNR</sequence>
<dbReference type="EMBL" id="BART01010756">
    <property type="protein sequence ID" value="GAG90036.1"/>
    <property type="molecule type" value="Genomic_DNA"/>
</dbReference>
<dbReference type="SUPFAM" id="SSF49299">
    <property type="entry name" value="PKD domain"/>
    <property type="match status" value="1"/>
</dbReference>
<name>X1D0R0_9ZZZZ</name>
<reference evidence="1" key="1">
    <citation type="journal article" date="2014" name="Front. Microbiol.">
        <title>High frequency of phylogenetically diverse reductive dehalogenase-homologous genes in deep subseafloor sedimentary metagenomes.</title>
        <authorList>
            <person name="Kawai M."/>
            <person name="Futagami T."/>
            <person name="Toyoda A."/>
            <person name="Takaki Y."/>
            <person name="Nishi S."/>
            <person name="Hori S."/>
            <person name="Arai W."/>
            <person name="Tsubouchi T."/>
            <person name="Morono Y."/>
            <person name="Uchiyama I."/>
            <person name="Ito T."/>
            <person name="Fujiyama A."/>
            <person name="Inagaki F."/>
            <person name="Takami H."/>
        </authorList>
    </citation>
    <scope>NUCLEOTIDE SEQUENCE</scope>
    <source>
        <strain evidence="1">Expedition CK06-06</strain>
    </source>
</reference>
<protein>
    <recommendedName>
        <fullName evidence="2">PKD domain-containing protein</fullName>
    </recommendedName>
</protein>
<comment type="caution">
    <text evidence="1">The sequence shown here is derived from an EMBL/GenBank/DDBJ whole genome shotgun (WGS) entry which is preliminary data.</text>
</comment>
<evidence type="ECO:0000313" key="1">
    <source>
        <dbReference type="EMBL" id="GAG90036.1"/>
    </source>
</evidence>
<accession>X1D0R0</accession>
<gene>
    <name evidence="1" type="ORF">S01H4_23243</name>
</gene>
<feature type="non-terminal residue" evidence="1">
    <location>
        <position position="1"/>
    </location>
</feature>
<dbReference type="InterPro" id="IPR035986">
    <property type="entry name" value="PKD_dom_sf"/>
</dbReference>
<organism evidence="1">
    <name type="scientific">marine sediment metagenome</name>
    <dbReference type="NCBI Taxonomy" id="412755"/>
    <lineage>
        <taxon>unclassified sequences</taxon>
        <taxon>metagenomes</taxon>
        <taxon>ecological metagenomes</taxon>
    </lineage>
</organism>
<dbReference type="AlphaFoldDB" id="X1D0R0"/>
<dbReference type="InterPro" id="IPR013783">
    <property type="entry name" value="Ig-like_fold"/>
</dbReference>
<evidence type="ECO:0008006" key="2">
    <source>
        <dbReference type="Google" id="ProtNLM"/>
    </source>
</evidence>
<dbReference type="Gene3D" id="2.60.40.10">
    <property type="entry name" value="Immunoglobulins"/>
    <property type="match status" value="1"/>
</dbReference>
<proteinExistence type="predicted"/>